<feature type="chain" id="PRO_5039016175" description="Lipoprotein" evidence="8">
    <location>
        <begin position="21"/>
        <end position="277"/>
    </location>
</feature>
<feature type="lipid moiety-binding region" description="S-diacylglycerol cysteine" evidence="7">
    <location>
        <position position="22"/>
    </location>
</feature>
<accession>A0A6N3DPG0</accession>
<keyword evidence="4" id="KW-0564">Palmitate</keyword>
<keyword evidence="5 6" id="KW-0449">Lipoprotein</keyword>
<evidence type="ECO:0000256" key="7">
    <source>
        <dbReference type="PIRSR" id="PIRSR002854-1"/>
    </source>
</evidence>
<dbReference type="AlphaFoldDB" id="A0A6N3DPG0"/>
<keyword evidence="2 8" id="KW-0732">Signal</keyword>
<evidence type="ECO:0000256" key="1">
    <source>
        <dbReference type="ARBA" id="ARBA00004635"/>
    </source>
</evidence>
<evidence type="ECO:0000256" key="4">
    <source>
        <dbReference type="ARBA" id="ARBA00023139"/>
    </source>
</evidence>
<dbReference type="CDD" id="cd13597">
    <property type="entry name" value="PBP2_lipoprotein_Tp32"/>
    <property type="match status" value="1"/>
</dbReference>
<feature type="signal peptide" evidence="8">
    <location>
        <begin position="1"/>
        <end position="20"/>
    </location>
</feature>
<gene>
    <name evidence="9" type="primary">metQ_3</name>
    <name evidence="9" type="ORF">VRLFYP33_01674</name>
</gene>
<dbReference type="PANTHER" id="PTHR30429">
    <property type="entry name" value="D-METHIONINE-BINDING LIPOPROTEIN METQ"/>
    <property type="match status" value="1"/>
</dbReference>
<evidence type="ECO:0000256" key="5">
    <source>
        <dbReference type="ARBA" id="ARBA00023288"/>
    </source>
</evidence>
<evidence type="ECO:0000256" key="3">
    <source>
        <dbReference type="ARBA" id="ARBA00023136"/>
    </source>
</evidence>
<dbReference type="InterPro" id="IPR004872">
    <property type="entry name" value="Lipoprotein_NlpA"/>
</dbReference>
<sequence length="277" mass="30083">MKKFLSVAATFVLGSALLLAGCGTDQGNAAAGSDKKVTLTVGASPVPHAEILEHVKDKLAKEGVDLKIIEFSDYIKPNLALNDKEIDANFYQHIPFMKKFEEEHNMKFVSAGAVHIEPMGLYSNKIKDKNLQEAVPNGGKVAIPNDPTNTGRALQLLQQAGLITLKDPNNIYSTKLDIVANPKNLDIIEVEAAQTPRTLDDVDIAAINANYALGANLNPLADALFLDSKDSPYANLIAVRPGDENRPEIKKLVEALHSPDTKQFIEEKYKGSILPAF</sequence>
<dbReference type="SUPFAM" id="SSF53850">
    <property type="entry name" value="Periplasmic binding protein-like II"/>
    <property type="match status" value="1"/>
</dbReference>
<protein>
    <recommendedName>
        <fullName evidence="6">Lipoprotein</fullName>
    </recommendedName>
</protein>
<evidence type="ECO:0000256" key="2">
    <source>
        <dbReference type="ARBA" id="ARBA00022729"/>
    </source>
</evidence>
<proteinExistence type="inferred from homology"/>
<comment type="similarity">
    <text evidence="6">Belongs to the nlpA lipoprotein family.</text>
</comment>
<dbReference type="EMBL" id="CACRUX010000058">
    <property type="protein sequence ID" value="VYU29624.1"/>
    <property type="molecule type" value="Genomic_DNA"/>
</dbReference>
<dbReference type="PIRSF" id="PIRSF002854">
    <property type="entry name" value="MetQ"/>
    <property type="match status" value="1"/>
</dbReference>
<dbReference type="GO" id="GO:0016020">
    <property type="term" value="C:membrane"/>
    <property type="evidence" value="ECO:0007669"/>
    <property type="project" value="UniProtKB-SubCell"/>
</dbReference>
<evidence type="ECO:0000256" key="8">
    <source>
        <dbReference type="SAM" id="SignalP"/>
    </source>
</evidence>
<keyword evidence="3" id="KW-0472">Membrane</keyword>
<comment type="subcellular location">
    <subcellularLocation>
        <location evidence="1">Membrane</location>
        <topology evidence="1">Lipid-anchor</topology>
    </subcellularLocation>
</comment>
<dbReference type="PROSITE" id="PS51257">
    <property type="entry name" value="PROKAR_LIPOPROTEIN"/>
    <property type="match status" value="1"/>
</dbReference>
<organism evidence="9">
    <name type="scientific">Veillonella ratti</name>
    <dbReference type="NCBI Taxonomy" id="103892"/>
    <lineage>
        <taxon>Bacteria</taxon>
        <taxon>Bacillati</taxon>
        <taxon>Bacillota</taxon>
        <taxon>Negativicutes</taxon>
        <taxon>Veillonellales</taxon>
        <taxon>Veillonellaceae</taxon>
        <taxon>Veillonella</taxon>
    </lineage>
</organism>
<dbReference type="Gene3D" id="3.40.190.10">
    <property type="entry name" value="Periplasmic binding protein-like II"/>
    <property type="match status" value="2"/>
</dbReference>
<dbReference type="Pfam" id="PF03180">
    <property type="entry name" value="Lipoprotein_9"/>
    <property type="match status" value="1"/>
</dbReference>
<dbReference type="RefSeq" id="WP_021841098.1">
    <property type="nucleotide sequence ID" value="NZ_CACRUX010000058.1"/>
</dbReference>
<dbReference type="PANTHER" id="PTHR30429:SF0">
    <property type="entry name" value="METHIONINE-BINDING LIPOPROTEIN METQ"/>
    <property type="match status" value="1"/>
</dbReference>
<evidence type="ECO:0000256" key="6">
    <source>
        <dbReference type="PIRNR" id="PIRNR002854"/>
    </source>
</evidence>
<evidence type="ECO:0000313" key="9">
    <source>
        <dbReference type="EMBL" id="VYU29624.1"/>
    </source>
</evidence>
<name>A0A6N3DPG0_9FIRM</name>
<reference evidence="9" key="1">
    <citation type="submission" date="2019-11" db="EMBL/GenBank/DDBJ databases">
        <authorList>
            <person name="Feng L."/>
        </authorList>
    </citation>
    <scope>NUCLEOTIDE SEQUENCE</scope>
    <source>
        <strain evidence="9">VrattiLFYP33</strain>
    </source>
</reference>